<dbReference type="Proteomes" id="UP000256304">
    <property type="component" value="Unassembled WGS sequence"/>
</dbReference>
<feature type="transmembrane region" description="Helical" evidence="1">
    <location>
        <begin position="12"/>
        <end position="33"/>
    </location>
</feature>
<dbReference type="GO" id="GO:0000155">
    <property type="term" value="F:phosphorelay sensor kinase activity"/>
    <property type="evidence" value="ECO:0007669"/>
    <property type="project" value="InterPro"/>
</dbReference>
<evidence type="ECO:0000259" key="3">
    <source>
        <dbReference type="Pfam" id="PF06580"/>
    </source>
</evidence>
<sequence>MFRKFRIGLAQKMIIGYIVIILLPTLLIGSFYYKQMHNNAVKDYATNREYLIQQVGSTFLMNLSQIEMIHDMFQTNRTLSGLLSGKYTTASDQVYVYLKDLVPLFAFYKNSSTYIDRIRVYKLNPDVLNLGASIVDSASTIAPEVDKLKLGEGYWLQQIVDNSPDALQLTYYKKLYNEDFTQEIGVLEIRLKQNFVSSLLHSNDPNGANAHYFYVTDKNNVLGTNLITVSNPAIPLSDDDEEQILSSIKMPQPYQYFEASSGELLMNKFEVPKMAATIMALTPTDELFQRTNSLVRWYVLVIAVLLIILSGAYFFIFSTLVQRILKLGRHMRKNLLTRYDEDRGSDEVAFLVSSYNAMVSHNDEMMRKINVSQLRQKEAAYLALQAQINPHFIYNGLEAIRMAAEENDDPDVAKMLYALGQSIRYSLSRSNHARLKDELSHIRSYLEIYKVRMEERLQYDIVVRDETLLLRECPRFIIQPLVENAIIHGISKCSKTGMLHIEAWLEGDLAIVEIRDNGVGMTPEQLDMMRRKLDGEIGPPESDKPGGIGVMNVHERMISQFGPAYGLQITSELGEGTTVTLHIPRKGEST</sequence>
<dbReference type="PANTHER" id="PTHR34220">
    <property type="entry name" value="SENSOR HISTIDINE KINASE YPDA"/>
    <property type="match status" value="1"/>
</dbReference>
<proteinExistence type="predicted"/>
<keyword evidence="4" id="KW-0418">Kinase</keyword>
<name>A0A3D9S275_9BACL</name>
<dbReference type="InterPro" id="IPR050640">
    <property type="entry name" value="Bact_2-comp_sensor_kinase"/>
</dbReference>
<dbReference type="InterPro" id="IPR010559">
    <property type="entry name" value="Sig_transdc_His_kin_internal"/>
</dbReference>
<evidence type="ECO:0000313" key="4">
    <source>
        <dbReference type="EMBL" id="REE86544.1"/>
    </source>
</evidence>
<dbReference type="GO" id="GO:0016020">
    <property type="term" value="C:membrane"/>
    <property type="evidence" value="ECO:0007669"/>
    <property type="project" value="InterPro"/>
</dbReference>
<evidence type="ECO:0000259" key="2">
    <source>
        <dbReference type="Pfam" id="PF02518"/>
    </source>
</evidence>
<feature type="transmembrane region" description="Helical" evidence="1">
    <location>
        <begin position="297"/>
        <end position="321"/>
    </location>
</feature>
<organism evidence="4 5">
    <name type="scientific">Paenibacillus taihuensis</name>
    <dbReference type="NCBI Taxonomy" id="1156355"/>
    <lineage>
        <taxon>Bacteria</taxon>
        <taxon>Bacillati</taxon>
        <taxon>Bacillota</taxon>
        <taxon>Bacilli</taxon>
        <taxon>Bacillales</taxon>
        <taxon>Paenibacillaceae</taxon>
        <taxon>Paenibacillus</taxon>
    </lineage>
</organism>
<keyword evidence="1" id="KW-0812">Transmembrane</keyword>
<gene>
    <name evidence="4" type="ORF">A8990_110154</name>
</gene>
<dbReference type="RefSeq" id="WP_116189098.1">
    <property type="nucleotide sequence ID" value="NZ_QTTN01000010.1"/>
</dbReference>
<dbReference type="AlphaFoldDB" id="A0A3D9S275"/>
<reference evidence="4 5" key="1">
    <citation type="submission" date="2018-08" db="EMBL/GenBank/DDBJ databases">
        <title>Genomic Encyclopedia of Type Strains, Phase III (KMG-III): the genomes of soil and plant-associated and newly described type strains.</title>
        <authorList>
            <person name="Whitman W."/>
        </authorList>
    </citation>
    <scope>NUCLEOTIDE SEQUENCE [LARGE SCALE GENOMIC DNA]</scope>
    <source>
        <strain evidence="4 5">CGMCC 1.10966</strain>
    </source>
</reference>
<feature type="domain" description="Histidine kinase/HSP90-like ATPase" evidence="2">
    <location>
        <begin position="477"/>
        <end position="586"/>
    </location>
</feature>
<keyword evidence="1" id="KW-1133">Transmembrane helix</keyword>
<keyword evidence="5" id="KW-1185">Reference proteome</keyword>
<dbReference type="InterPro" id="IPR036890">
    <property type="entry name" value="HATPase_C_sf"/>
</dbReference>
<dbReference type="EMBL" id="QTTN01000010">
    <property type="protein sequence ID" value="REE86544.1"/>
    <property type="molecule type" value="Genomic_DNA"/>
</dbReference>
<dbReference type="OrthoDB" id="9776552at2"/>
<dbReference type="InterPro" id="IPR003594">
    <property type="entry name" value="HATPase_dom"/>
</dbReference>
<dbReference type="SUPFAM" id="SSF55874">
    <property type="entry name" value="ATPase domain of HSP90 chaperone/DNA topoisomerase II/histidine kinase"/>
    <property type="match status" value="1"/>
</dbReference>
<dbReference type="Gene3D" id="6.10.340.10">
    <property type="match status" value="1"/>
</dbReference>
<protein>
    <submittedName>
        <fullName evidence="4">Two-component system sensor histidine kinase YesM</fullName>
    </submittedName>
</protein>
<dbReference type="Pfam" id="PF02518">
    <property type="entry name" value="HATPase_c"/>
    <property type="match status" value="1"/>
</dbReference>
<dbReference type="Gene3D" id="3.30.565.10">
    <property type="entry name" value="Histidine kinase-like ATPase, C-terminal domain"/>
    <property type="match status" value="1"/>
</dbReference>
<accession>A0A3D9S275</accession>
<comment type="caution">
    <text evidence="4">The sequence shown here is derived from an EMBL/GenBank/DDBJ whole genome shotgun (WGS) entry which is preliminary data.</text>
</comment>
<feature type="domain" description="Signal transduction histidine kinase internal region" evidence="3">
    <location>
        <begin position="382"/>
        <end position="457"/>
    </location>
</feature>
<evidence type="ECO:0000256" key="1">
    <source>
        <dbReference type="SAM" id="Phobius"/>
    </source>
</evidence>
<keyword evidence="4" id="KW-0808">Transferase</keyword>
<dbReference type="Pfam" id="PF06580">
    <property type="entry name" value="His_kinase"/>
    <property type="match status" value="1"/>
</dbReference>
<keyword evidence="1" id="KW-0472">Membrane</keyword>
<evidence type="ECO:0000313" key="5">
    <source>
        <dbReference type="Proteomes" id="UP000256304"/>
    </source>
</evidence>
<dbReference type="PANTHER" id="PTHR34220:SF7">
    <property type="entry name" value="SENSOR HISTIDINE KINASE YPDA"/>
    <property type="match status" value="1"/>
</dbReference>